<keyword evidence="1" id="KW-0812">Transmembrane</keyword>
<dbReference type="Proteomes" id="UP000005551">
    <property type="component" value="Unassembled WGS sequence"/>
</dbReference>
<dbReference type="EMBL" id="AJYA01000021">
    <property type="protein sequence ID" value="EIM76388.1"/>
    <property type="molecule type" value="Genomic_DNA"/>
</dbReference>
<dbReference type="OrthoDB" id="5189031at2"/>
<comment type="caution">
    <text evidence="2">The sequence shown here is derived from an EMBL/GenBank/DDBJ whole genome shotgun (WGS) entry which is preliminary data.</text>
</comment>
<evidence type="ECO:0000256" key="1">
    <source>
        <dbReference type="SAM" id="Phobius"/>
    </source>
</evidence>
<protein>
    <submittedName>
        <fullName evidence="2">Uncharacterized protein</fullName>
    </submittedName>
</protein>
<keyword evidence="1" id="KW-0472">Membrane</keyword>
<keyword evidence="1" id="KW-1133">Transmembrane helix</keyword>
<evidence type="ECO:0000313" key="3">
    <source>
        <dbReference type="Proteomes" id="UP000005551"/>
    </source>
</evidence>
<feature type="transmembrane region" description="Helical" evidence="1">
    <location>
        <begin position="44"/>
        <end position="64"/>
    </location>
</feature>
<feature type="transmembrane region" description="Helical" evidence="1">
    <location>
        <begin position="141"/>
        <end position="159"/>
    </location>
</feature>
<reference evidence="2 3" key="1">
    <citation type="submission" date="2012-05" db="EMBL/GenBank/DDBJ databases">
        <title>Genome sequence of Nitritalea halalkaliphila LW7.</title>
        <authorList>
            <person name="Jangir P.K."/>
            <person name="Singh A."/>
            <person name="Shivaji S."/>
            <person name="Sharma R."/>
        </authorList>
    </citation>
    <scope>NUCLEOTIDE SEQUENCE [LARGE SCALE GENOMIC DNA]</scope>
    <source>
        <strain evidence="2 3">LW7</strain>
    </source>
</reference>
<name>I5C3I6_9BACT</name>
<accession>I5C3I6</accession>
<proteinExistence type="predicted"/>
<organism evidence="2 3">
    <name type="scientific">Nitritalea halalkaliphila LW7</name>
    <dbReference type="NCBI Taxonomy" id="1189621"/>
    <lineage>
        <taxon>Bacteria</taxon>
        <taxon>Pseudomonadati</taxon>
        <taxon>Bacteroidota</taxon>
        <taxon>Cytophagia</taxon>
        <taxon>Cytophagales</taxon>
        <taxon>Cyclobacteriaceae</taxon>
        <taxon>Nitritalea</taxon>
    </lineage>
</organism>
<feature type="transmembrane region" description="Helical" evidence="1">
    <location>
        <begin position="165"/>
        <end position="186"/>
    </location>
</feature>
<evidence type="ECO:0000313" key="2">
    <source>
        <dbReference type="EMBL" id="EIM76388.1"/>
    </source>
</evidence>
<feature type="transmembrane region" description="Helical" evidence="1">
    <location>
        <begin position="117"/>
        <end position="134"/>
    </location>
</feature>
<gene>
    <name evidence="2" type="ORF">A3SI_10179</name>
</gene>
<sequence>MVLLAEWRGVLKGRGQAASAVLWPWFFVSHLLNAAWIVAWTSEWIALALLLLFGLLFSILRLLFALRQEAVERPFGRLHSWVRAAFGLYGGWVIAATVLNASSWLGTFSRSWQAVDFWPFLILGVAMLLYLVTFRLLRAPGSLLLAGAWAFWGIANGGGGKASALGSFATGLALLFMGILVADFLWRQRQRQSSNN</sequence>
<dbReference type="STRING" id="1189621.A3SI_10179"/>
<feature type="transmembrane region" description="Helical" evidence="1">
    <location>
        <begin position="20"/>
        <end position="38"/>
    </location>
</feature>
<keyword evidence="3" id="KW-1185">Reference proteome</keyword>
<dbReference type="AlphaFoldDB" id="I5C3I6"/>
<feature type="transmembrane region" description="Helical" evidence="1">
    <location>
        <begin position="85"/>
        <end position="105"/>
    </location>
</feature>
<dbReference type="RefSeq" id="WP_009055024.1">
    <property type="nucleotide sequence ID" value="NZ_AJYA01000021.1"/>
</dbReference>